<comment type="catalytic activity">
    <reaction evidence="9 10">
        <text>L-glutamine + H2O = L-glutamate + NH4(+)</text>
        <dbReference type="Rhea" id="RHEA:15889"/>
        <dbReference type="ChEBI" id="CHEBI:15377"/>
        <dbReference type="ChEBI" id="CHEBI:28938"/>
        <dbReference type="ChEBI" id="CHEBI:29985"/>
        <dbReference type="ChEBI" id="CHEBI:58359"/>
        <dbReference type="EC" id="3.5.1.2"/>
    </reaction>
</comment>
<evidence type="ECO:0000256" key="4">
    <source>
        <dbReference type="ARBA" id="ARBA00022801"/>
    </source>
</evidence>
<keyword evidence="7 10" id="KW-0456">Lyase</keyword>
<feature type="active site" evidence="10 11">
    <location>
        <position position="181"/>
    </location>
</feature>
<keyword evidence="10" id="KW-0963">Cytoplasm</keyword>
<evidence type="ECO:0000256" key="2">
    <source>
        <dbReference type="ARBA" id="ARBA00011152"/>
    </source>
</evidence>
<dbReference type="GO" id="GO:0016829">
    <property type="term" value="F:lyase activity"/>
    <property type="evidence" value="ECO:0007669"/>
    <property type="project" value="UniProtKB-KW"/>
</dbReference>
<feature type="domain" description="Glutamine amidotransferase" evidence="12">
    <location>
        <begin position="4"/>
        <end position="196"/>
    </location>
</feature>
<dbReference type="PANTHER" id="PTHR42701">
    <property type="entry name" value="IMIDAZOLE GLYCEROL PHOSPHATE SYNTHASE SUBUNIT HISH"/>
    <property type="match status" value="1"/>
</dbReference>
<dbReference type="GO" id="GO:0005737">
    <property type="term" value="C:cytoplasm"/>
    <property type="evidence" value="ECO:0007669"/>
    <property type="project" value="UniProtKB-SubCell"/>
</dbReference>
<dbReference type="SUPFAM" id="SSF52317">
    <property type="entry name" value="Class I glutamine amidotransferase-like"/>
    <property type="match status" value="1"/>
</dbReference>
<dbReference type="CDD" id="cd01748">
    <property type="entry name" value="GATase1_IGP_Synthase"/>
    <property type="match status" value="1"/>
</dbReference>
<dbReference type="NCBIfam" id="TIGR01855">
    <property type="entry name" value="IMP_synth_hisH"/>
    <property type="match status" value="1"/>
</dbReference>
<evidence type="ECO:0000313" key="14">
    <source>
        <dbReference type="Proteomes" id="UP000309594"/>
    </source>
</evidence>
<evidence type="ECO:0000256" key="9">
    <source>
        <dbReference type="ARBA" id="ARBA00049534"/>
    </source>
</evidence>
<evidence type="ECO:0000256" key="7">
    <source>
        <dbReference type="ARBA" id="ARBA00023239"/>
    </source>
</evidence>
<comment type="pathway">
    <text evidence="1 10">Amino-acid biosynthesis; L-histidine biosynthesis; L-histidine from 5-phospho-alpha-D-ribose 1-diphosphate: step 5/9.</text>
</comment>
<dbReference type="AlphaFoldDB" id="A0A4U1G3L6"/>
<keyword evidence="4 10" id="KW-0378">Hydrolase</keyword>
<name>A0A4U1G3L6_9SPHI</name>
<feature type="active site" evidence="10 11">
    <location>
        <position position="183"/>
    </location>
</feature>
<keyword evidence="3 10" id="KW-0028">Amino-acid biosynthesis</keyword>
<evidence type="ECO:0000256" key="8">
    <source>
        <dbReference type="ARBA" id="ARBA00047838"/>
    </source>
</evidence>
<dbReference type="Pfam" id="PF00117">
    <property type="entry name" value="GATase"/>
    <property type="match status" value="1"/>
</dbReference>
<dbReference type="HAMAP" id="MF_00278">
    <property type="entry name" value="HisH"/>
    <property type="match status" value="1"/>
</dbReference>
<dbReference type="GO" id="GO:0004359">
    <property type="term" value="F:glutaminase activity"/>
    <property type="evidence" value="ECO:0007669"/>
    <property type="project" value="UniProtKB-EC"/>
</dbReference>
<evidence type="ECO:0000256" key="10">
    <source>
        <dbReference type="HAMAP-Rule" id="MF_00278"/>
    </source>
</evidence>
<dbReference type="EMBL" id="SWDX01000011">
    <property type="protein sequence ID" value="TKC56943.1"/>
    <property type="molecule type" value="Genomic_DNA"/>
</dbReference>
<evidence type="ECO:0000256" key="11">
    <source>
        <dbReference type="PIRSR" id="PIRSR000495-1"/>
    </source>
</evidence>
<accession>A0A4U1G3L6</accession>
<evidence type="ECO:0000259" key="12">
    <source>
        <dbReference type="Pfam" id="PF00117"/>
    </source>
</evidence>
<feature type="active site" description="Nucleophile" evidence="10 11">
    <location>
        <position position="80"/>
    </location>
</feature>
<dbReference type="UniPathway" id="UPA00031">
    <property type="reaction ID" value="UER00010"/>
</dbReference>
<dbReference type="PANTHER" id="PTHR42701:SF1">
    <property type="entry name" value="IMIDAZOLE GLYCEROL PHOSPHATE SYNTHASE SUBUNIT HISH"/>
    <property type="match status" value="1"/>
</dbReference>
<evidence type="ECO:0000256" key="5">
    <source>
        <dbReference type="ARBA" id="ARBA00022962"/>
    </source>
</evidence>
<dbReference type="InterPro" id="IPR017926">
    <property type="entry name" value="GATASE"/>
</dbReference>
<reference evidence="13 14" key="1">
    <citation type="submission" date="2019-04" db="EMBL/GenBank/DDBJ databases">
        <title>Pedobacter sp. RP-1-16 sp. nov., isolated from Arctic soil.</title>
        <authorList>
            <person name="Dahal R.H."/>
            <person name="Kim D.-U."/>
        </authorList>
    </citation>
    <scope>NUCLEOTIDE SEQUENCE [LARGE SCALE GENOMIC DNA]</scope>
    <source>
        <strain evidence="13 14">RP-1-16</strain>
    </source>
</reference>
<comment type="subunit">
    <text evidence="2 10">Heterodimer of HisH and HisF.</text>
</comment>
<dbReference type="GO" id="GO:0000107">
    <property type="term" value="F:imidazoleglycerol-phosphate synthase activity"/>
    <property type="evidence" value="ECO:0007669"/>
    <property type="project" value="UniProtKB-UniRule"/>
</dbReference>
<sequence>MVAIIDYGMGNVSSVQKALKKIGLMSNITADREEITKCTHVILPGVGSFNQAMKNLNERGLVDVLNEVVLEDKKPFLGICLGMQLLADFGLEDGEMPGLGFIKGTVKPIANHELPIPHMGWNEIYVKKNDFFANIQDNNFYFVHSYCFEVEDDSDIAATVQYGHSITAAVQKNNIFATQFHPEKSQSEGLEILKSFLQ</sequence>
<dbReference type="PIRSF" id="PIRSF000495">
    <property type="entry name" value="Amidotransf_hisH"/>
    <property type="match status" value="1"/>
</dbReference>
<proteinExistence type="inferred from homology"/>
<dbReference type="EC" id="3.5.1.2" evidence="10"/>
<dbReference type="EC" id="4.3.2.10" evidence="10"/>
<dbReference type="Gene3D" id="3.40.50.880">
    <property type="match status" value="1"/>
</dbReference>
<organism evidence="13 14">
    <name type="scientific">Pedobacter hiemivivus</name>
    <dbReference type="NCBI Taxonomy" id="2530454"/>
    <lineage>
        <taxon>Bacteria</taxon>
        <taxon>Pseudomonadati</taxon>
        <taxon>Bacteroidota</taxon>
        <taxon>Sphingobacteriia</taxon>
        <taxon>Sphingobacteriales</taxon>
        <taxon>Sphingobacteriaceae</taxon>
        <taxon>Pedobacter</taxon>
    </lineage>
</organism>
<dbReference type="GO" id="GO:0000105">
    <property type="term" value="P:L-histidine biosynthetic process"/>
    <property type="evidence" value="ECO:0007669"/>
    <property type="project" value="UniProtKB-UniRule"/>
</dbReference>
<comment type="function">
    <text evidence="10">IGPS catalyzes the conversion of PRFAR and glutamine to IGP, AICAR and glutamate. The HisH subunit catalyzes the hydrolysis of glutamine to glutamate and ammonia as part of the synthesis of IGP and AICAR. The resulting ammonia molecule is channeled to the active site of HisF.</text>
</comment>
<evidence type="ECO:0000256" key="1">
    <source>
        <dbReference type="ARBA" id="ARBA00005091"/>
    </source>
</evidence>
<dbReference type="InterPro" id="IPR029062">
    <property type="entry name" value="Class_I_gatase-like"/>
</dbReference>
<comment type="caution">
    <text evidence="13">The sequence shown here is derived from an EMBL/GenBank/DDBJ whole genome shotgun (WGS) entry which is preliminary data.</text>
</comment>
<keyword evidence="6 10" id="KW-0368">Histidine biosynthesis</keyword>
<dbReference type="Proteomes" id="UP000309594">
    <property type="component" value="Unassembled WGS sequence"/>
</dbReference>
<dbReference type="InterPro" id="IPR010139">
    <property type="entry name" value="Imidazole-glycPsynth_HisH"/>
</dbReference>
<dbReference type="PROSITE" id="PS51273">
    <property type="entry name" value="GATASE_TYPE_1"/>
    <property type="match status" value="1"/>
</dbReference>
<evidence type="ECO:0000256" key="3">
    <source>
        <dbReference type="ARBA" id="ARBA00022605"/>
    </source>
</evidence>
<gene>
    <name evidence="10 13" type="primary">hisH</name>
    <name evidence="13" type="ORF">FBD94_22360</name>
</gene>
<evidence type="ECO:0000313" key="13">
    <source>
        <dbReference type="EMBL" id="TKC56943.1"/>
    </source>
</evidence>
<protein>
    <recommendedName>
        <fullName evidence="10">Imidazole glycerol phosphate synthase subunit HisH</fullName>
        <ecNumber evidence="10">4.3.2.10</ecNumber>
    </recommendedName>
    <alternativeName>
        <fullName evidence="10">IGP synthase glutaminase subunit</fullName>
        <ecNumber evidence="10">3.5.1.2</ecNumber>
    </alternativeName>
    <alternativeName>
        <fullName evidence="10">IGP synthase subunit HisH</fullName>
    </alternativeName>
    <alternativeName>
        <fullName evidence="10">ImGP synthase subunit HisH</fullName>
        <shortName evidence="10">IGPS subunit HisH</shortName>
    </alternativeName>
</protein>
<comment type="catalytic activity">
    <reaction evidence="8 10">
        <text>5-[(5-phospho-1-deoxy-D-ribulos-1-ylimino)methylamino]-1-(5-phospho-beta-D-ribosyl)imidazole-4-carboxamide + L-glutamine = D-erythro-1-(imidazol-4-yl)glycerol 3-phosphate + 5-amino-1-(5-phospho-beta-D-ribosyl)imidazole-4-carboxamide + L-glutamate + H(+)</text>
        <dbReference type="Rhea" id="RHEA:24793"/>
        <dbReference type="ChEBI" id="CHEBI:15378"/>
        <dbReference type="ChEBI" id="CHEBI:29985"/>
        <dbReference type="ChEBI" id="CHEBI:58278"/>
        <dbReference type="ChEBI" id="CHEBI:58359"/>
        <dbReference type="ChEBI" id="CHEBI:58475"/>
        <dbReference type="ChEBI" id="CHEBI:58525"/>
        <dbReference type="EC" id="4.3.2.10"/>
    </reaction>
</comment>
<dbReference type="RefSeq" id="WP_136881856.1">
    <property type="nucleotide sequence ID" value="NZ_SWDX01000011.1"/>
</dbReference>
<evidence type="ECO:0000256" key="6">
    <source>
        <dbReference type="ARBA" id="ARBA00023102"/>
    </source>
</evidence>
<keyword evidence="5 10" id="KW-0315">Glutamine amidotransferase</keyword>
<comment type="subcellular location">
    <subcellularLocation>
        <location evidence="10">Cytoplasm</location>
    </subcellularLocation>
</comment>